<organism evidence="2">
    <name type="scientific">termite gut metagenome</name>
    <dbReference type="NCBI Taxonomy" id="433724"/>
    <lineage>
        <taxon>unclassified sequences</taxon>
        <taxon>metagenomes</taxon>
        <taxon>organismal metagenomes</taxon>
    </lineage>
</organism>
<protein>
    <recommendedName>
        <fullName evidence="1">ISXO2-like transposase domain-containing protein</fullName>
    </recommendedName>
</protein>
<evidence type="ECO:0000259" key="1">
    <source>
        <dbReference type="Pfam" id="PF12762"/>
    </source>
</evidence>
<accession>A0A5J4S822</accession>
<dbReference type="NCBIfam" id="NF033547">
    <property type="entry name" value="transpos_IS1595"/>
    <property type="match status" value="1"/>
</dbReference>
<evidence type="ECO:0000313" key="2">
    <source>
        <dbReference type="EMBL" id="KAA6341490.1"/>
    </source>
</evidence>
<proteinExistence type="predicted"/>
<sequence>MIVINDLRAGTITPLVEENVFKESTIDSDNSTSYAKLKDIVKEHRPKVIPKKETGTVLPWVHIAISNAKRLLLAIYHDIKPEYLQSYLNEFCYKFNRRYFGENLFDRLLIAAVTYKN</sequence>
<comment type="caution">
    <text evidence="2">The sequence shown here is derived from an EMBL/GenBank/DDBJ whole genome shotgun (WGS) entry which is preliminary data.</text>
</comment>
<dbReference type="AlphaFoldDB" id="A0A5J4S822"/>
<dbReference type="InterPro" id="IPR024445">
    <property type="entry name" value="Tnp_ISXO2-like"/>
</dbReference>
<reference evidence="2" key="1">
    <citation type="submission" date="2019-03" db="EMBL/GenBank/DDBJ databases">
        <title>Single cell metagenomics reveals metabolic interactions within the superorganism composed of flagellate Streblomastix strix and complex community of Bacteroidetes bacteria on its surface.</title>
        <authorList>
            <person name="Treitli S.C."/>
            <person name="Kolisko M."/>
            <person name="Husnik F."/>
            <person name="Keeling P."/>
            <person name="Hampl V."/>
        </authorList>
    </citation>
    <scope>NUCLEOTIDE SEQUENCE</scope>
    <source>
        <strain evidence="2">STM</strain>
    </source>
</reference>
<feature type="domain" description="ISXO2-like transposase" evidence="1">
    <location>
        <begin position="3"/>
        <end position="96"/>
    </location>
</feature>
<dbReference type="Pfam" id="PF12762">
    <property type="entry name" value="DDE_Tnp_IS1595"/>
    <property type="match status" value="1"/>
</dbReference>
<gene>
    <name evidence="2" type="ORF">EZS27_010690</name>
</gene>
<dbReference type="EMBL" id="SNRY01000384">
    <property type="protein sequence ID" value="KAA6341490.1"/>
    <property type="molecule type" value="Genomic_DNA"/>
</dbReference>
<name>A0A5J4S822_9ZZZZ</name>